<dbReference type="CDD" id="cd07302">
    <property type="entry name" value="CHD"/>
    <property type="match status" value="1"/>
</dbReference>
<accession>A0ABW4I1A6</accession>
<dbReference type="SUPFAM" id="SSF55073">
    <property type="entry name" value="Nucleotide cyclase"/>
    <property type="match status" value="1"/>
</dbReference>
<proteinExistence type="predicted"/>
<reference evidence="3" key="1">
    <citation type="journal article" date="2019" name="Int. J. Syst. Evol. Microbiol.">
        <title>The Global Catalogue of Microorganisms (GCM) 10K type strain sequencing project: providing services to taxonomists for standard genome sequencing and annotation.</title>
        <authorList>
            <consortium name="The Broad Institute Genomics Platform"/>
            <consortium name="The Broad Institute Genome Sequencing Center for Infectious Disease"/>
            <person name="Wu L."/>
            <person name="Ma J."/>
        </authorList>
    </citation>
    <scope>NUCLEOTIDE SEQUENCE [LARGE SCALE GENOMIC DNA]</scope>
    <source>
        <strain evidence="3">CGMCC 1.16275</strain>
    </source>
</reference>
<dbReference type="RefSeq" id="WP_380887799.1">
    <property type="nucleotide sequence ID" value="NZ_JBHUDY010000001.1"/>
</dbReference>
<organism evidence="2 3">
    <name type="scientific">Sphingomonas tabacisoli</name>
    <dbReference type="NCBI Taxonomy" id="2249466"/>
    <lineage>
        <taxon>Bacteria</taxon>
        <taxon>Pseudomonadati</taxon>
        <taxon>Pseudomonadota</taxon>
        <taxon>Alphaproteobacteria</taxon>
        <taxon>Sphingomonadales</taxon>
        <taxon>Sphingomonadaceae</taxon>
        <taxon>Sphingomonas</taxon>
    </lineage>
</organism>
<evidence type="ECO:0000313" key="3">
    <source>
        <dbReference type="Proteomes" id="UP001597115"/>
    </source>
</evidence>
<dbReference type="InterPro" id="IPR001054">
    <property type="entry name" value="A/G_cyclase"/>
</dbReference>
<comment type="caution">
    <text evidence="2">The sequence shown here is derived from an EMBL/GenBank/DDBJ whole genome shotgun (WGS) entry which is preliminary data.</text>
</comment>
<dbReference type="Pfam" id="PF00211">
    <property type="entry name" value="Guanylate_cyc"/>
    <property type="match status" value="1"/>
</dbReference>
<dbReference type="Gene3D" id="3.30.70.1230">
    <property type="entry name" value="Nucleotide cyclase"/>
    <property type="match status" value="1"/>
</dbReference>
<dbReference type="Proteomes" id="UP001597115">
    <property type="component" value="Unassembled WGS sequence"/>
</dbReference>
<protein>
    <submittedName>
        <fullName evidence="2">Tetratricopeptide repeat-containing protein</fullName>
    </submittedName>
</protein>
<dbReference type="Pfam" id="PF20308">
    <property type="entry name" value="TPR-S"/>
    <property type="match status" value="1"/>
</dbReference>
<dbReference type="PANTHER" id="PTHR43081">
    <property type="entry name" value="ADENYLATE CYCLASE, TERMINAL-DIFFERENTIATION SPECIFIC-RELATED"/>
    <property type="match status" value="1"/>
</dbReference>
<evidence type="ECO:0000313" key="2">
    <source>
        <dbReference type="EMBL" id="MFD1611307.1"/>
    </source>
</evidence>
<dbReference type="EMBL" id="JBHUDY010000001">
    <property type="protein sequence ID" value="MFD1611307.1"/>
    <property type="molecule type" value="Genomic_DNA"/>
</dbReference>
<keyword evidence="3" id="KW-1185">Reference proteome</keyword>
<dbReference type="InterPro" id="IPR046880">
    <property type="entry name" value="TPR-S"/>
</dbReference>
<evidence type="ECO:0000259" key="1">
    <source>
        <dbReference type="PROSITE" id="PS50125"/>
    </source>
</evidence>
<dbReference type="PANTHER" id="PTHR43081:SF1">
    <property type="entry name" value="ADENYLATE CYCLASE, TERMINAL-DIFFERENTIATION SPECIFIC"/>
    <property type="match status" value="1"/>
</dbReference>
<sequence>MNDWAQASLIERAQAAIERGDLLSAYDLSRQNSGLSSSLELAYLAALAMARMGETEQAMRLYEQSGLAAAEDVDSRSLGARLLKDRALQHGGAAEELKQAADAYAEAHRRTRDPFPAINAATLNLLAGDREQAEYFAQIALRAPSVAMPSDYYGAATRAEALAILGQEAEAAKAIELALNLPGANFGARSTTLRQFELLARHQAAEDRMRPIISRLIPPAVVFFSGHIFKTDPIREGAIAAEIDRRLDELSVGFGYGALAAGADILIAERLLARGSTLNLVFPFREDDFIASSVAPAGDQWLKRYHAVREQAAGISFATLAQYVHDPAQFGYGSTVAMGMARLRAMHLGTHAIQLVIWDGKMHDDAPAGTGHDVREWRSTGGMTVTIPADDLDRSVKQEASEPEPGNRCLKAFLFADFPGYTRIKEGKLPLFWSRVMATVGSVLDDHRAALDFTNSWGDAVFAVFKTAEAAADAGLALQSALLDVAPTELGLDRPTQMRVSMHFGPVYHGSDPIAGREAFYGTEISRAARVEPLTPPGSIYASEPLAAVLANTASDKFSATYVGKIDLPKGFGQYPLYALRRRSNGSV</sequence>
<name>A0ABW4I1A6_9SPHN</name>
<dbReference type="InterPro" id="IPR029787">
    <property type="entry name" value="Nucleotide_cyclase"/>
</dbReference>
<feature type="domain" description="Guanylate cyclase" evidence="1">
    <location>
        <begin position="412"/>
        <end position="532"/>
    </location>
</feature>
<dbReference type="InterPro" id="IPR050697">
    <property type="entry name" value="Adenylyl/Guanylyl_Cyclase_3/4"/>
</dbReference>
<gene>
    <name evidence="2" type="ORF">ACFSCW_05770</name>
</gene>
<dbReference type="PROSITE" id="PS50125">
    <property type="entry name" value="GUANYLATE_CYCLASE_2"/>
    <property type="match status" value="1"/>
</dbReference>